<organism evidence="1 2">
    <name type="scientific">Mugilogobius chulae</name>
    <name type="common">yellowstripe goby</name>
    <dbReference type="NCBI Taxonomy" id="88201"/>
    <lineage>
        <taxon>Eukaryota</taxon>
        <taxon>Metazoa</taxon>
        <taxon>Chordata</taxon>
        <taxon>Craniata</taxon>
        <taxon>Vertebrata</taxon>
        <taxon>Euteleostomi</taxon>
        <taxon>Actinopterygii</taxon>
        <taxon>Neopterygii</taxon>
        <taxon>Teleostei</taxon>
        <taxon>Neoteleostei</taxon>
        <taxon>Acanthomorphata</taxon>
        <taxon>Gobiaria</taxon>
        <taxon>Gobiiformes</taxon>
        <taxon>Gobioidei</taxon>
        <taxon>Gobiidae</taxon>
        <taxon>Gobionellinae</taxon>
        <taxon>Mugilogobius</taxon>
    </lineage>
</organism>
<proteinExistence type="predicted"/>
<name>A0AAW0N9L0_9GOBI</name>
<protein>
    <submittedName>
        <fullName evidence="1">Uncharacterized protein</fullName>
    </submittedName>
</protein>
<evidence type="ECO:0000313" key="1">
    <source>
        <dbReference type="EMBL" id="KAK7893148.1"/>
    </source>
</evidence>
<reference evidence="2" key="1">
    <citation type="submission" date="2024-04" db="EMBL/GenBank/DDBJ databases">
        <title>Salinicola lusitanus LLJ914,a marine bacterium isolated from the Okinawa Trough.</title>
        <authorList>
            <person name="Li J."/>
        </authorList>
    </citation>
    <scope>NUCLEOTIDE SEQUENCE [LARGE SCALE GENOMIC DNA]</scope>
</reference>
<dbReference type="EMBL" id="JBBPFD010000016">
    <property type="protein sequence ID" value="KAK7893148.1"/>
    <property type="molecule type" value="Genomic_DNA"/>
</dbReference>
<keyword evidence="2" id="KW-1185">Reference proteome</keyword>
<dbReference type="AlphaFoldDB" id="A0AAW0N9L0"/>
<dbReference type="Proteomes" id="UP001460270">
    <property type="component" value="Unassembled WGS sequence"/>
</dbReference>
<accession>A0AAW0N9L0</accession>
<evidence type="ECO:0000313" key="2">
    <source>
        <dbReference type="Proteomes" id="UP001460270"/>
    </source>
</evidence>
<gene>
    <name evidence="1" type="ORF">WMY93_022300</name>
</gene>
<sequence>MAVVWTCTCRGHDLHVLKTRLCRTNTDLSYQCGQNSVDRNCEQDQWTGPVWTDQCGQNQWDRTSVDRTSVDGPVGQTSVDIPVGHHQCEQDQCGQDQ</sequence>
<comment type="caution">
    <text evidence="1">The sequence shown here is derived from an EMBL/GenBank/DDBJ whole genome shotgun (WGS) entry which is preliminary data.</text>
</comment>